<gene>
    <name evidence="2" type="ORF">NDN08_007974</name>
</gene>
<sequence>MGNVACMPRQTIGSRNRRGTPEKAQDLGASPWAECKIPRTFNDLEFEILDGEMIAKEKSHAIETVSNIEYSPKKEGQEKNSDAMSYLTSDANSSREDEDPTPKTLTHGKSLQRVKEQLRKLDGVESVRVGGVEDSRQDDVVNLIDEFEKVTTTAIVKKVRAPPEPLAELGVSKDDSMMNFNEISSMFKATDEQFAQPGAEVSKSDWKQELPRKSQRMNFAELASRFQED</sequence>
<dbReference type="AlphaFoldDB" id="A0AAV8V088"/>
<accession>A0AAV8V088</accession>
<feature type="region of interest" description="Disordered" evidence="1">
    <location>
        <begin position="1"/>
        <end position="27"/>
    </location>
</feature>
<dbReference type="EMBL" id="JAMWBK010000002">
    <property type="protein sequence ID" value="KAJ8907870.1"/>
    <property type="molecule type" value="Genomic_DNA"/>
</dbReference>
<comment type="caution">
    <text evidence="2">The sequence shown here is derived from an EMBL/GenBank/DDBJ whole genome shotgun (WGS) entry which is preliminary data.</text>
</comment>
<dbReference type="Proteomes" id="UP001157974">
    <property type="component" value="Unassembled WGS sequence"/>
</dbReference>
<evidence type="ECO:0000313" key="3">
    <source>
        <dbReference type="Proteomes" id="UP001157974"/>
    </source>
</evidence>
<protein>
    <submittedName>
        <fullName evidence="2">Uncharacterized protein</fullName>
    </submittedName>
</protein>
<name>A0AAV8V088_9RHOD</name>
<evidence type="ECO:0000313" key="2">
    <source>
        <dbReference type="EMBL" id="KAJ8907870.1"/>
    </source>
</evidence>
<proteinExistence type="predicted"/>
<feature type="compositionally biased region" description="Basic and acidic residues" evidence="1">
    <location>
        <begin position="71"/>
        <end position="81"/>
    </location>
</feature>
<reference evidence="2 3" key="1">
    <citation type="journal article" date="2023" name="Nat. Commun.">
        <title>Origin of minicircular mitochondrial genomes in red algae.</title>
        <authorList>
            <person name="Lee Y."/>
            <person name="Cho C.H."/>
            <person name="Lee Y.M."/>
            <person name="Park S.I."/>
            <person name="Yang J.H."/>
            <person name="West J.A."/>
            <person name="Bhattacharya D."/>
            <person name="Yoon H.S."/>
        </authorList>
    </citation>
    <scope>NUCLEOTIDE SEQUENCE [LARGE SCALE GENOMIC DNA]</scope>
    <source>
        <strain evidence="2 3">CCMP1338</strain>
        <tissue evidence="2">Whole cell</tissue>
    </source>
</reference>
<feature type="region of interest" description="Disordered" evidence="1">
    <location>
        <begin position="66"/>
        <end position="107"/>
    </location>
</feature>
<organism evidence="2 3">
    <name type="scientific">Rhodosorus marinus</name>
    <dbReference type="NCBI Taxonomy" id="101924"/>
    <lineage>
        <taxon>Eukaryota</taxon>
        <taxon>Rhodophyta</taxon>
        <taxon>Stylonematophyceae</taxon>
        <taxon>Stylonematales</taxon>
        <taxon>Stylonemataceae</taxon>
        <taxon>Rhodosorus</taxon>
    </lineage>
</organism>
<feature type="compositionally biased region" description="Polar residues" evidence="1">
    <location>
        <begin position="82"/>
        <end position="92"/>
    </location>
</feature>
<keyword evidence="3" id="KW-1185">Reference proteome</keyword>
<evidence type="ECO:0000256" key="1">
    <source>
        <dbReference type="SAM" id="MobiDB-lite"/>
    </source>
</evidence>